<gene>
    <name evidence="13" type="ORF">CLUMA_CG011579</name>
</gene>
<keyword evidence="10" id="KW-0560">Oxidoreductase</keyword>
<feature type="transmembrane region" description="Helical" evidence="10">
    <location>
        <begin position="475"/>
        <end position="497"/>
    </location>
</feature>
<evidence type="ECO:0000259" key="11">
    <source>
        <dbReference type="Pfam" id="PF03015"/>
    </source>
</evidence>
<evidence type="ECO:0000313" key="13">
    <source>
        <dbReference type="EMBL" id="CRK98216.1"/>
    </source>
</evidence>
<dbReference type="InterPro" id="IPR013120">
    <property type="entry name" value="FAR_NAD-bd"/>
</dbReference>
<sequence>MEEDRIAPIFKGRHILLTGGTGFMGKVLIEKLIRLTEVDQIYMLMRTKKGKDPKDRLIDIFTNPLFDTLKRRMDVQDMIKRIKVIPGDCGLIGLGLSAEDRKLIIDNVSLIYHCAATIRFDEKLKRAVELNTRGTLEMIKLGLECKNLEMFGYMSTSYCHLHESFLLEKPYDPPADPHKIIKSVEMLQEDEVEGMAKKILGTLPNSYAFTKALAEALVNEACETQNLPAMILRPSIVIPTYEDPISGWTDNLNGPAGLMIGAGKGVIRTLYCDQKSYGDFLPVDVAINGLMVCTWYYLTFNDKEHYIVNFTSSQDIRVRWEEIVVMGQKVINEKYPINGILWYPGGGMTKYRWLHQLRAIFFHWLPAILIDILLFCLGYERILWRVHKRIAKGMEVIEYYANNQWDFDNKHAIIIRKTLNNTEKLKYKCDAEGVDIYQYFENCILGARRYLLKQPDMMLPAARRMMKIMYVVDRVAKTLIYGWLLYWIMGLVLPTFFSSEALDKFYSVIRRIFWGK</sequence>
<dbReference type="PANTHER" id="PTHR11011:SF61">
    <property type="entry name" value="FATTY ACYL-COA REDUCTASE"/>
    <property type="match status" value="1"/>
</dbReference>
<comment type="catalytic activity">
    <reaction evidence="9 10">
        <text>a long-chain fatty acyl-CoA + 2 NADPH + 2 H(+) = a long-chain primary fatty alcohol + 2 NADP(+) + CoA</text>
        <dbReference type="Rhea" id="RHEA:52716"/>
        <dbReference type="ChEBI" id="CHEBI:15378"/>
        <dbReference type="ChEBI" id="CHEBI:57287"/>
        <dbReference type="ChEBI" id="CHEBI:57783"/>
        <dbReference type="ChEBI" id="CHEBI:58349"/>
        <dbReference type="ChEBI" id="CHEBI:77396"/>
        <dbReference type="ChEBI" id="CHEBI:83139"/>
        <dbReference type="EC" id="1.2.1.84"/>
    </reaction>
</comment>
<dbReference type="EC" id="1.2.1.84" evidence="10"/>
<accession>A0A1J1IDC4</accession>
<dbReference type="Proteomes" id="UP000183832">
    <property type="component" value="Unassembled WGS sequence"/>
</dbReference>
<name>A0A1J1IDC4_9DIPT</name>
<dbReference type="GO" id="GO:0035336">
    <property type="term" value="P:long-chain fatty-acyl-CoA metabolic process"/>
    <property type="evidence" value="ECO:0007669"/>
    <property type="project" value="TreeGrafter"/>
</dbReference>
<evidence type="ECO:0000256" key="4">
    <source>
        <dbReference type="ARBA" id="ARBA00022692"/>
    </source>
</evidence>
<evidence type="ECO:0000256" key="2">
    <source>
        <dbReference type="ARBA" id="ARBA00005928"/>
    </source>
</evidence>
<evidence type="ECO:0000256" key="3">
    <source>
        <dbReference type="ARBA" id="ARBA00022516"/>
    </source>
</evidence>
<proteinExistence type="inferred from homology"/>
<comment type="subcellular location">
    <subcellularLocation>
        <location evidence="1">Membrane</location>
        <topology evidence="1">Multi-pass membrane protein</topology>
    </subcellularLocation>
</comment>
<dbReference type="AlphaFoldDB" id="A0A1J1IDC4"/>
<keyword evidence="5 10" id="KW-0521">NADP</keyword>
<dbReference type="InterPro" id="IPR036291">
    <property type="entry name" value="NAD(P)-bd_dom_sf"/>
</dbReference>
<dbReference type="Gene3D" id="3.40.50.720">
    <property type="entry name" value="NAD(P)-binding Rossmann-like Domain"/>
    <property type="match status" value="1"/>
</dbReference>
<keyword evidence="7 10" id="KW-0443">Lipid metabolism</keyword>
<keyword evidence="14" id="KW-1185">Reference proteome</keyword>
<dbReference type="SUPFAM" id="SSF51735">
    <property type="entry name" value="NAD(P)-binding Rossmann-fold domains"/>
    <property type="match status" value="1"/>
</dbReference>
<comment type="function">
    <text evidence="10">Catalyzes the reduction of fatty acyl-CoA to fatty alcohols.</text>
</comment>
<keyword evidence="4 10" id="KW-0812">Transmembrane</keyword>
<dbReference type="Pfam" id="PF07993">
    <property type="entry name" value="NAD_binding_4"/>
    <property type="match status" value="1"/>
</dbReference>
<keyword evidence="6 10" id="KW-1133">Transmembrane helix</keyword>
<dbReference type="GO" id="GO:0016020">
    <property type="term" value="C:membrane"/>
    <property type="evidence" value="ECO:0007669"/>
    <property type="project" value="UniProtKB-SubCell"/>
</dbReference>
<evidence type="ECO:0000256" key="10">
    <source>
        <dbReference type="RuleBase" id="RU363097"/>
    </source>
</evidence>
<protein>
    <recommendedName>
        <fullName evidence="10">Fatty acyl-CoA reductase</fullName>
        <ecNumber evidence="10">1.2.1.84</ecNumber>
    </recommendedName>
</protein>
<evidence type="ECO:0000259" key="12">
    <source>
        <dbReference type="Pfam" id="PF07993"/>
    </source>
</evidence>
<feature type="domain" description="Thioester reductase (TE)" evidence="12">
    <location>
        <begin position="17"/>
        <end position="288"/>
    </location>
</feature>
<evidence type="ECO:0000256" key="6">
    <source>
        <dbReference type="ARBA" id="ARBA00022989"/>
    </source>
</evidence>
<feature type="transmembrane region" description="Helical" evidence="10">
    <location>
        <begin position="360"/>
        <end position="379"/>
    </location>
</feature>
<dbReference type="GO" id="GO:0005777">
    <property type="term" value="C:peroxisome"/>
    <property type="evidence" value="ECO:0007669"/>
    <property type="project" value="TreeGrafter"/>
</dbReference>
<organism evidence="13 14">
    <name type="scientific">Clunio marinus</name>
    <dbReference type="NCBI Taxonomy" id="568069"/>
    <lineage>
        <taxon>Eukaryota</taxon>
        <taxon>Metazoa</taxon>
        <taxon>Ecdysozoa</taxon>
        <taxon>Arthropoda</taxon>
        <taxon>Hexapoda</taxon>
        <taxon>Insecta</taxon>
        <taxon>Pterygota</taxon>
        <taxon>Neoptera</taxon>
        <taxon>Endopterygota</taxon>
        <taxon>Diptera</taxon>
        <taxon>Nematocera</taxon>
        <taxon>Chironomoidea</taxon>
        <taxon>Chironomidae</taxon>
        <taxon>Clunio</taxon>
    </lineage>
</organism>
<evidence type="ECO:0000256" key="5">
    <source>
        <dbReference type="ARBA" id="ARBA00022857"/>
    </source>
</evidence>
<dbReference type="CDD" id="cd09071">
    <property type="entry name" value="FAR_C"/>
    <property type="match status" value="1"/>
</dbReference>
<dbReference type="EMBL" id="CVRI01000047">
    <property type="protein sequence ID" value="CRK98216.1"/>
    <property type="molecule type" value="Genomic_DNA"/>
</dbReference>
<dbReference type="InterPro" id="IPR026055">
    <property type="entry name" value="FAR"/>
</dbReference>
<dbReference type="InterPro" id="IPR033640">
    <property type="entry name" value="FAR_C"/>
</dbReference>
<evidence type="ECO:0000256" key="8">
    <source>
        <dbReference type="ARBA" id="ARBA00023136"/>
    </source>
</evidence>
<dbReference type="STRING" id="568069.A0A1J1IDC4"/>
<comment type="similarity">
    <text evidence="2 10">Belongs to the fatty acyl-CoA reductase family.</text>
</comment>
<evidence type="ECO:0000313" key="14">
    <source>
        <dbReference type="Proteomes" id="UP000183832"/>
    </source>
</evidence>
<evidence type="ECO:0000256" key="1">
    <source>
        <dbReference type="ARBA" id="ARBA00004141"/>
    </source>
</evidence>
<feature type="domain" description="Fatty acyl-CoA reductase C-terminal" evidence="11">
    <location>
        <begin position="362"/>
        <end position="454"/>
    </location>
</feature>
<keyword evidence="3 10" id="KW-0444">Lipid biosynthesis</keyword>
<dbReference type="PANTHER" id="PTHR11011">
    <property type="entry name" value="MALE STERILITY PROTEIN 2-RELATED"/>
    <property type="match status" value="1"/>
</dbReference>
<dbReference type="CDD" id="cd05236">
    <property type="entry name" value="FAR-N_SDR_e"/>
    <property type="match status" value="1"/>
</dbReference>
<dbReference type="GO" id="GO:0080019">
    <property type="term" value="F:alcohol-forming very long-chain fatty acyl-CoA reductase activity"/>
    <property type="evidence" value="ECO:0007669"/>
    <property type="project" value="InterPro"/>
</dbReference>
<dbReference type="GO" id="GO:0102965">
    <property type="term" value="F:alcohol-forming long-chain fatty acyl-CoA reductase activity"/>
    <property type="evidence" value="ECO:0007669"/>
    <property type="project" value="UniProtKB-EC"/>
</dbReference>
<dbReference type="Pfam" id="PF03015">
    <property type="entry name" value="Sterile"/>
    <property type="match status" value="1"/>
</dbReference>
<dbReference type="OrthoDB" id="429813at2759"/>
<evidence type="ECO:0000256" key="9">
    <source>
        <dbReference type="ARBA" id="ARBA00052530"/>
    </source>
</evidence>
<evidence type="ECO:0000256" key="7">
    <source>
        <dbReference type="ARBA" id="ARBA00023098"/>
    </source>
</evidence>
<reference evidence="13 14" key="1">
    <citation type="submission" date="2015-04" db="EMBL/GenBank/DDBJ databases">
        <authorList>
            <person name="Syromyatnikov M.Y."/>
            <person name="Popov V.N."/>
        </authorList>
    </citation>
    <scope>NUCLEOTIDE SEQUENCE [LARGE SCALE GENOMIC DNA]</scope>
</reference>
<dbReference type="FunFam" id="3.40.50.720:FF:000143">
    <property type="entry name" value="Fatty acyl-CoA reductase"/>
    <property type="match status" value="1"/>
</dbReference>
<keyword evidence="8 10" id="KW-0472">Membrane</keyword>